<dbReference type="Proteomes" id="UP001163823">
    <property type="component" value="Chromosome 10"/>
</dbReference>
<dbReference type="SUPFAM" id="SSF81383">
    <property type="entry name" value="F-box domain"/>
    <property type="match status" value="1"/>
</dbReference>
<dbReference type="KEGG" id="qsa:O6P43_025932"/>
<evidence type="ECO:0000256" key="12">
    <source>
        <dbReference type="ARBA" id="ARBA00023089"/>
    </source>
</evidence>
<name>A0AAD7PG57_QUISA</name>
<evidence type="ECO:0000256" key="10">
    <source>
        <dbReference type="ARBA" id="ARBA00022786"/>
    </source>
</evidence>
<evidence type="ECO:0000256" key="4">
    <source>
        <dbReference type="ARBA" id="ARBA00022441"/>
    </source>
</evidence>
<keyword evidence="14" id="KW-0675">Receptor</keyword>
<dbReference type="SUPFAM" id="SSF117281">
    <property type="entry name" value="Kelch motif"/>
    <property type="match status" value="2"/>
</dbReference>
<proteinExistence type="inferred from homology"/>
<feature type="domain" description="PAS" evidence="16">
    <location>
        <begin position="67"/>
        <end position="122"/>
    </location>
</feature>
<dbReference type="CDD" id="cd00130">
    <property type="entry name" value="PAS"/>
    <property type="match status" value="1"/>
</dbReference>
<keyword evidence="10" id="KW-0833">Ubl conjugation pathway</keyword>
<keyword evidence="15" id="KW-0539">Nucleus</keyword>
<evidence type="ECO:0000256" key="5">
    <source>
        <dbReference type="ARBA" id="ARBA00022543"/>
    </source>
</evidence>
<keyword evidence="9" id="KW-0677">Repeat</keyword>
<comment type="caution">
    <text evidence="17">The sequence shown here is derived from an EMBL/GenBank/DDBJ whole genome shotgun (WGS) entry which is preliminary data.</text>
</comment>
<evidence type="ECO:0000313" key="18">
    <source>
        <dbReference type="Proteomes" id="UP001163823"/>
    </source>
</evidence>
<keyword evidence="12" id="KW-0287">Flowering</keyword>
<dbReference type="InterPro" id="IPR015915">
    <property type="entry name" value="Kelch-typ_b-propeller"/>
</dbReference>
<evidence type="ECO:0000256" key="8">
    <source>
        <dbReference type="ARBA" id="ARBA00022643"/>
    </source>
</evidence>
<dbReference type="GO" id="GO:0009908">
    <property type="term" value="P:flower development"/>
    <property type="evidence" value="ECO:0007669"/>
    <property type="project" value="UniProtKB-KW"/>
</dbReference>
<dbReference type="InterPro" id="IPR011498">
    <property type="entry name" value="Kelch_2"/>
</dbReference>
<dbReference type="InterPro" id="IPR000014">
    <property type="entry name" value="PAS"/>
</dbReference>
<dbReference type="SUPFAM" id="SSF55785">
    <property type="entry name" value="PYP-like sensor domain (PAS domain)"/>
    <property type="match status" value="1"/>
</dbReference>
<keyword evidence="8" id="KW-0288">FMN</keyword>
<dbReference type="Gene3D" id="2.120.10.80">
    <property type="entry name" value="Kelch-type beta propeller"/>
    <property type="match status" value="2"/>
</dbReference>
<evidence type="ECO:0000256" key="15">
    <source>
        <dbReference type="ARBA" id="ARBA00023242"/>
    </source>
</evidence>
<evidence type="ECO:0000256" key="6">
    <source>
        <dbReference type="ARBA" id="ARBA00022606"/>
    </source>
</evidence>
<dbReference type="Pfam" id="PF07646">
    <property type="entry name" value="Kelch_2"/>
    <property type="match status" value="1"/>
</dbReference>
<evidence type="ECO:0000256" key="14">
    <source>
        <dbReference type="ARBA" id="ARBA00023170"/>
    </source>
</evidence>
<evidence type="ECO:0000256" key="2">
    <source>
        <dbReference type="ARBA" id="ARBA00004906"/>
    </source>
</evidence>
<keyword evidence="11" id="KW-0157">Chromophore</keyword>
<reference evidence="17" key="1">
    <citation type="journal article" date="2023" name="Science">
        <title>Elucidation of the pathway for biosynthesis of saponin adjuvants from the soapbark tree.</title>
        <authorList>
            <person name="Reed J."/>
            <person name="Orme A."/>
            <person name="El-Demerdash A."/>
            <person name="Owen C."/>
            <person name="Martin L.B.B."/>
            <person name="Misra R.C."/>
            <person name="Kikuchi S."/>
            <person name="Rejzek M."/>
            <person name="Martin A.C."/>
            <person name="Harkess A."/>
            <person name="Leebens-Mack J."/>
            <person name="Louveau T."/>
            <person name="Stephenson M.J."/>
            <person name="Osbourn A."/>
        </authorList>
    </citation>
    <scope>NUCLEOTIDE SEQUENCE</scope>
    <source>
        <strain evidence="17">S10</strain>
    </source>
</reference>
<organism evidence="17 18">
    <name type="scientific">Quillaja saponaria</name>
    <name type="common">Soap bark tree</name>
    <dbReference type="NCBI Taxonomy" id="32244"/>
    <lineage>
        <taxon>Eukaryota</taxon>
        <taxon>Viridiplantae</taxon>
        <taxon>Streptophyta</taxon>
        <taxon>Embryophyta</taxon>
        <taxon>Tracheophyta</taxon>
        <taxon>Spermatophyta</taxon>
        <taxon>Magnoliopsida</taxon>
        <taxon>eudicotyledons</taxon>
        <taxon>Gunneridae</taxon>
        <taxon>Pentapetalae</taxon>
        <taxon>rosids</taxon>
        <taxon>fabids</taxon>
        <taxon>Fabales</taxon>
        <taxon>Quillajaceae</taxon>
        <taxon>Quillaja</taxon>
    </lineage>
</organism>
<evidence type="ECO:0000256" key="13">
    <source>
        <dbReference type="ARBA" id="ARBA00023108"/>
    </source>
</evidence>
<keyword evidence="13" id="KW-0090">Biological rhythms</keyword>
<keyword evidence="5" id="KW-0600">Photoreceptor protein</keyword>
<dbReference type="GO" id="GO:0009637">
    <property type="term" value="P:response to blue light"/>
    <property type="evidence" value="ECO:0007669"/>
    <property type="project" value="TreeGrafter"/>
</dbReference>
<dbReference type="Pfam" id="PF00646">
    <property type="entry name" value="F-box"/>
    <property type="match status" value="1"/>
</dbReference>
<evidence type="ECO:0000313" key="17">
    <source>
        <dbReference type="EMBL" id="KAJ7954343.1"/>
    </source>
</evidence>
<dbReference type="GO" id="GO:0007623">
    <property type="term" value="P:circadian rhythm"/>
    <property type="evidence" value="ECO:0007669"/>
    <property type="project" value="TreeGrafter"/>
</dbReference>
<evidence type="ECO:0000256" key="1">
    <source>
        <dbReference type="ARBA" id="ARBA00004123"/>
    </source>
</evidence>
<dbReference type="FunFam" id="2.120.10.80:FF:000026">
    <property type="entry name" value="Putative LOV domain-containing protein"/>
    <property type="match status" value="1"/>
</dbReference>
<dbReference type="FunFam" id="3.30.450.20:FF:000041">
    <property type="entry name" value="Adagio protein 1"/>
    <property type="match status" value="1"/>
</dbReference>
<gene>
    <name evidence="17" type="ORF">O6P43_025932</name>
</gene>
<dbReference type="NCBIfam" id="TIGR00229">
    <property type="entry name" value="sensory_box"/>
    <property type="match status" value="1"/>
</dbReference>
<evidence type="ECO:0000256" key="9">
    <source>
        <dbReference type="ARBA" id="ARBA00022737"/>
    </source>
</evidence>
<dbReference type="PROSITE" id="PS50112">
    <property type="entry name" value="PAS"/>
    <property type="match status" value="1"/>
</dbReference>
<keyword evidence="4" id="KW-0880">Kelch repeat</keyword>
<dbReference type="Pfam" id="PF24681">
    <property type="entry name" value="Kelch_KLHDC2_KLHL20_DRC7"/>
    <property type="match status" value="1"/>
</dbReference>
<comment type="subcellular location">
    <subcellularLocation>
        <location evidence="1">Nucleus</location>
    </subcellularLocation>
</comment>
<keyword evidence="18" id="KW-1185">Reference proteome</keyword>
<dbReference type="InterPro" id="IPR036047">
    <property type="entry name" value="F-box-like_dom_sf"/>
</dbReference>
<sequence length="593" mass="65808">MAVAKEQGKEEVQGSGKRLKCWKNEREELYEEEDETEVPVLEAGFLFYPTTPTSFVVSDALEPDFPIIYVNKVFEIFTGYHADEVLGRNCRFLQYRDPRAQRRHPLVDPVVVSEIRRCLEEGIEFQGELLNFRKDGTPLVNRIRLAPIHDDDGIVTHVIGIQVFSEARKDLNHVSYPVFKETCNQNFDRTGKYSPMIDHSLFSQHQEICGILQLSDEVLAHNILSRLTPRDVASIGSVCRRIRQLTKNEHVRKMVCQNAWGREVTVGGAVLPSRCNFSACAAGNRLVLFGGEGVDMQPMDDTFVLNLDTTNPEWCRVSVKSSPPGRWGHTLSCLNGSWLVVFGGCGRQGLLNDVFVLDLDAKQPTWTEVSGGTPPLPRSWHSSCTIEGSKLVVSGGCTDAGVLLSDTYILDLTTDNPTWREIPTSWAPPSRLGHSLSVYSRTKILMFGGLAKSGHLQLRSGEAYTIDIEDEEPLWRQLEYSAFTGVGGQSAAVPPPRLDHVAVSMPCGRIIIFGGSIAGLHSPSQLFLLDPAEEKPSWRILNVPGQPPKFAWGHSTCVVGGTRVLVLGGNTGEEWFLNELHELCLASRQDSDL</sequence>
<dbReference type="Gene3D" id="3.30.450.20">
    <property type="entry name" value="PAS domain"/>
    <property type="match status" value="1"/>
</dbReference>
<dbReference type="GO" id="GO:0005634">
    <property type="term" value="C:nucleus"/>
    <property type="evidence" value="ECO:0007669"/>
    <property type="project" value="UniProtKB-SubCell"/>
</dbReference>
<dbReference type="InterPro" id="IPR001610">
    <property type="entry name" value="PAC"/>
</dbReference>
<dbReference type="EMBL" id="JARAOO010000010">
    <property type="protein sequence ID" value="KAJ7954343.1"/>
    <property type="molecule type" value="Genomic_DNA"/>
</dbReference>
<dbReference type="GO" id="GO:0005829">
    <property type="term" value="C:cytosol"/>
    <property type="evidence" value="ECO:0007669"/>
    <property type="project" value="TreeGrafter"/>
</dbReference>
<dbReference type="CDD" id="cd22154">
    <property type="entry name" value="F-box_AtADO-like"/>
    <property type="match status" value="1"/>
</dbReference>
<evidence type="ECO:0000256" key="7">
    <source>
        <dbReference type="ARBA" id="ARBA00022630"/>
    </source>
</evidence>
<dbReference type="PANTHER" id="PTHR46175:SF2">
    <property type="entry name" value="ADAGIO PROTEIN 3"/>
    <property type="match status" value="1"/>
</dbReference>
<keyword evidence="6" id="KW-0716">Sensory transduction</keyword>
<evidence type="ECO:0000256" key="3">
    <source>
        <dbReference type="ARBA" id="ARBA00007833"/>
    </source>
</evidence>
<dbReference type="PANTHER" id="PTHR46175">
    <property type="entry name" value="BACTERIOOPSIN TRANSCRIPTIONAL ACTIVATOR"/>
    <property type="match status" value="1"/>
</dbReference>
<keyword evidence="7" id="KW-0285">Flavoprotein</keyword>
<dbReference type="Gene3D" id="1.20.1280.50">
    <property type="match status" value="1"/>
</dbReference>
<dbReference type="AlphaFoldDB" id="A0AAD7PG57"/>
<dbReference type="SMART" id="SM00086">
    <property type="entry name" value="PAC"/>
    <property type="match status" value="1"/>
</dbReference>
<comment type="pathway">
    <text evidence="2">Protein modification; protein ubiquitination.</text>
</comment>
<protein>
    <submittedName>
        <fullName evidence="17">Flavin-binding kelch domain F box protein</fullName>
    </submittedName>
</protein>
<dbReference type="InterPro" id="IPR035965">
    <property type="entry name" value="PAS-like_dom_sf"/>
</dbReference>
<dbReference type="Pfam" id="PF13426">
    <property type="entry name" value="PAS_9"/>
    <property type="match status" value="1"/>
</dbReference>
<evidence type="ECO:0000259" key="16">
    <source>
        <dbReference type="PROSITE" id="PS50112"/>
    </source>
</evidence>
<comment type="similarity">
    <text evidence="3">Belongs to the ADAGIO family.</text>
</comment>
<dbReference type="InterPro" id="IPR001810">
    <property type="entry name" value="F-box_dom"/>
</dbReference>
<dbReference type="GO" id="GO:0019005">
    <property type="term" value="C:SCF ubiquitin ligase complex"/>
    <property type="evidence" value="ECO:0007669"/>
    <property type="project" value="TreeGrafter"/>
</dbReference>
<dbReference type="GO" id="GO:0009881">
    <property type="term" value="F:photoreceptor activity"/>
    <property type="evidence" value="ECO:0007669"/>
    <property type="project" value="UniProtKB-KW"/>
</dbReference>
<accession>A0AAD7PG57</accession>
<evidence type="ECO:0000256" key="11">
    <source>
        <dbReference type="ARBA" id="ARBA00022991"/>
    </source>
</evidence>